<gene>
    <name evidence="1" type="ORF">DPX16_22953</name>
</gene>
<dbReference type="AlphaFoldDB" id="A0A3N0Y6Y9"/>
<organism evidence="1 2">
    <name type="scientific">Anabarilius grahami</name>
    <name type="common">Kanglang fish</name>
    <name type="synonym">Barilius grahami</name>
    <dbReference type="NCBI Taxonomy" id="495550"/>
    <lineage>
        <taxon>Eukaryota</taxon>
        <taxon>Metazoa</taxon>
        <taxon>Chordata</taxon>
        <taxon>Craniata</taxon>
        <taxon>Vertebrata</taxon>
        <taxon>Euteleostomi</taxon>
        <taxon>Actinopterygii</taxon>
        <taxon>Neopterygii</taxon>
        <taxon>Teleostei</taxon>
        <taxon>Ostariophysi</taxon>
        <taxon>Cypriniformes</taxon>
        <taxon>Xenocyprididae</taxon>
        <taxon>Xenocypridinae</taxon>
        <taxon>Xenocypridinae incertae sedis</taxon>
        <taxon>Anabarilius</taxon>
    </lineage>
</organism>
<comment type="caution">
    <text evidence="1">The sequence shown here is derived from an EMBL/GenBank/DDBJ whole genome shotgun (WGS) entry which is preliminary data.</text>
</comment>
<accession>A0A3N0Y6Y9</accession>
<protein>
    <submittedName>
        <fullName evidence="1">Uncharacterized protein</fullName>
    </submittedName>
</protein>
<dbReference type="Proteomes" id="UP000281406">
    <property type="component" value="Unassembled WGS sequence"/>
</dbReference>
<sequence length="260" mass="29359">MREDLVCIDERSKERDRKRQKMKQEERLGLRESQHARLGHSAVTRVGKIVLNQMPSLKVTLHRSLLRSLSPPAFFFSSFAPPPHPFFNPLPLSFSLLNHVFHPSFFSCSLDIDPAALPLTASVQPTAQGCVRFSCNNFTATRLFRTCYQYPYNGDRSIIIQIYICVVPSNRHVKRTLSARDEMRAPDAYVDSVCSAGNGTSDDLRGKKPQALNKQNTATVSIMNWRTVSRMSVKACCGKRCVSPVQIASSARFDIPRRKQ</sequence>
<reference evidence="1 2" key="1">
    <citation type="submission" date="2018-10" db="EMBL/GenBank/DDBJ databases">
        <title>Genome assembly for a Yunnan-Guizhou Plateau 3E fish, Anabarilius grahami (Regan), and its evolutionary and genetic applications.</title>
        <authorList>
            <person name="Jiang W."/>
        </authorList>
    </citation>
    <scope>NUCLEOTIDE SEQUENCE [LARGE SCALE GENOMIC DNA]</scope>
    <source>
        <strain evidence="1">AG-KIZ</strain>
        <tissue evidence="1">Muscle</tissue>
    </source>
</reference>
<evidence type="ECO:0000313" key="2">
    <source>
        <dbReference type="Proteomes" id="UP000281406"/>
    </source>
</evidence>
<keyword evidence="2" id="KW-1185">Reference proteome</keyword>
<evidence type="ECO:0000313" key="1">
    <source>
        <dbReference type="EMBL" id="ROL41610.1"/>
    </source>
</evidence>
<proteinExistence type="predicted"/>
<dbReference type="EMBL" id="RJVU01051590">
    <property type="protein sequence ID" value="ROL41610.1"/>
    <property type="molecule type" value="Genomic_DNA"/>
</dbReference>
<name>A0A3N0Y6Y9_ANAGA</name>